<dbReference type="CDD" id="cd10148">
    <property type="entry name" value="CsoR-like_DUF156"/>
    <property type="match status" value="1"/>
</dbReference>
<protein>
    <recommendedName>
        <fullName evidence="3">Transcriptional regulator</fullName>
    </recommendedName>
</protein>
<dbReference type="GO" id="GO:0003677">
    <property type="term" value="F:DNA binding"/>
    <property type="evidence" value="ECO:0007669"/>
    <property type="project" value="InterPro"/>
</dbReference>
<dbReference type="InterPro" id="IPR003735">
    <property type="entry name" value="Metal_Tscrpt_repr"/>
</dbReference>
<evidence type="ECO:0000313" key="2">
    <source>
        <dbReference type="Proteomes" id="UP000177078"/>
    </source>
</evidence>
<evidence type="ECO:0000313" key="1">
    <source>
        <dbReference type="EMBL" id="OHA70870.1"/>
    </source>
</evidence>
<dbReference type="AlphaFoldDB" id="A0A1G2RDE3"/>
<dbReference type="Gene3D" id="1.20.58.1000">
    <property type="entry name" value="Metal-sensitive repressor, helix protomer"/>
    <property type="match status" value="1"/>
</dbReference>
<sequence>MKTEQKKKLIRRLKIIEGQTRGLQSMIDQGTYCVDVITQTSAIKQALSVVEDALLKNHLSTCVVNQIRKGKSKQPIGEILKVYKLSRKR</sequence>
<dbReference type="EMBL" id="MHUC01000016">
    <property type="protein sequence ID" value="OHA70870.1"/>
    <property type="molecule type" value="Genomic_DNA"/>
</dbReference>
<dbReference type="PANTHER" id="PTHR33677:SF3">
    <property type="entry name" value="COPPER-SENSING TRANSCRIPTIONAL REPRESSOR RICR"/>
    <property type="match status" value="1"/>
</dbReference>
<gene>
    <name evidence="1" type="ORF">A3F15_00160</name>
</gene>
<evidence type="ECO:0008006" key="3">
    <source>
        <dbReference type="Google" id="ProtNLM"/>
    </source>
</evidence>
<dbReference type="GO" id="GO:0045892">
    <property type="term" value="P:negative regulation of DNA-templated transcription"/>
    <property type="evidence" value="ECO:0007669"/>
    <property type="project" value="UniProtKB-ARBA"/>
</dbReference>
<dbReference type="GO" id="GO:0046872">
    <property type="term" value="F:metal ion binding"/>
    <property type="evidence" value="ECO:0007669"/>
    <property type="project" value="InterPro"/>
</dbReference>
<proteinExistence type="predicted"/>
<dbReference type="STRING" id="1802457.A3F15_00160"/>
<organism evidence="1 2">
    <name type="scientific">Candidatus Wildermuthbacteria bacterium RIFCSPHIGHO2_12_FULL_40_12</name>
    <dbReference type="NCBI Taxonomy" id="1802457"/>
    <lineage>
        <taxon>Bacteria</taxon>
        <taxon>Candidatus Wildermuthiibacteriota</taxon>
    </lineage>
</organism>
<comment type="caution">
    <text evidence="1">The sequence shown here is derived from an EMBL/GenBank/DDBJ whole genome shotgun (WGS) entry which is preliminary data.</text>
</comment>
<reference evidence="1 2" key="1">
    <citation type="journal article" date="2016" name="Nat. Commun.">
        <title>Thousands of microbial genomes shed light on interconnected biogeochemical processes in an aquifer system.</title>
        <authorList>
            <person name="Anantharaman K."/>
            <person name="Brown C.T."/>
            <person name="Hug L.A."/>
            <person name="Sharon I."/>
            <person name="Castelle C.J."/>
            <person name="Probst A.J."/>
            <person name="Thomas B.C."/>
            <person name="Singh A."/>
            <person name="Wilkins M.J."/>
            <person name="Karaoz U."/>
            <person name="Brodie E.L."/>
            <person name="Williams K.H."/>
            <person name="Hubbard S.S."/>
            <person name="Banfield J.F."/>
        </authorList>
    </citation>
    <scope>NUCLEOTIDE SEQUENCE [LARGE SCALE GENOMIC DNA]</scope>
</reference>
<dbReference type="InterPro" id="IPR038390">
    <property type="entry name" value="Metal_Tscrpt_repr_sf"/>
</dbReference>
<dbReference type="PANTHER" id="PTHR33677">
    <property type="entry name" value="TRANSCRIPTIONAL REPRESSOR FRMR-RELATED"/>
    <property type="match status" value="1"/>
</dbReference>
<dbReference type="Proteomes" id="UP000177078">
    <property type="component" value="Unassembled WGS sequence"/>
</dbReference>
<name>A0A1G2RDE3_9BACT</name>
<dbReference type="Pfam" id="PF02583">
    <property type="entry name" value="Trns_repr_metal"/>
    <property type="match status" value="1"/>
</dbReference>
<accession>A0A1G2RDE3</accession>